<evidence type="ECO:0000313" key="2">
    <source>
        <dbReference type="Proteomes" id="UP000534286"/>
    </source>
</evidence>
<accession>A0A7W7RY03</accession>
<protein>
    <submittedName>
        <fullName evidence="1">Uncharacterized protein</fullName>
    </submittedName>
</protein>
<reference evidence="1 2" key="1">
    <citation type="submission" date="2020-08" db="EMBL/GenBank/DDBJ databases">
        <title>Sequencing the genomes of 1000 actinobacteria strains.</title>
        <authorList>
            <person name="Klenk H.-P."/>
        </authorList>
    </citation>
    <scope>NUCLEOTIDE SEQUENCE [LARGE SCALE GENOMIC DNA]</scope>
    <source>
        <strain evidence="1 2">DSM 43023</strain>
    </source>
</reference>
<dbReference type="AlphaFoldDB" id="A0A7W7RY03"/>
<organism evidence="1 2">
    <name type="scientific">Streptosporangium album</name>
    <dbReference type="NCBI Taxonomy" id="47479"/>
    <lineage>
        <taxon>Bacteria</taxon>
        <taxon>Bacillati</taxon>
        <taxon>Actinomycetota</taxon>
        <taxon>Actinomycetes</taxon>
        <taxon>Streptosporangiales</taxon>
        <taxon>Streptosporangiaceae</taxon>
        <taxon>Streptosporangium</taxon>
    </lineage>
</organism>
<dbReference type="Proteomes" id="UP000534286">
    <property type="component" value="Unassembled WGS sequence"/>
</dbReference>
<dbReference type="RefSeq" id="WP_184755409.1">
    <property type="nucleotide sequence ID" value="NZ_BAABEK010000095.1"/>
</dbReference>
<evidence type="ECO:0000313" key="1">
    <source>
        <dbReference type="EMBL" id="MBB4939416.1"/>
    </source>
</evidence>
<keyword evidence="2" id="KW-1185">Reference proteome</keyword>
<proteinExistence type="predicted"/>
<dbReference type="EMBL" id="JACHJU010000001">
    <property type="protein sequence ID" value="MBB4939416.1"/>
    <property type="molecule type" value="Genomic_DNA"/>
</dbReference>
<name>A0A7W7RY03_9ACTN</name>
<comment type="caution">
    <text evidence="1">The sequence shown here is derived from an EMBL/GenBank/DDBJ whole genome shotgun (WGS) entry which is preliminary data.</text>
</comment>
<gene>
    <name evidence="1" type="ORF">FHR32_003721</name>
</gene>
<sequence length="76" mass="8555">MSWACCSKTPLSIATHVLAAVRTVNRLEQVSETMRYALNTLAAAAPEWLESRIEPHWSERYLQRADSYRLPAPAAP</sequence>